<feature type="compositionally biased region" description="Low complexity" evidence="3">
    <location>
        <begin position="829"/>
        <end position="845"/>
    </location>
</feature>
<dbReference type="SUPFAM" id="SSF50729">
    <property type="entry name" value="PH domain-like"/>
    <property type="match status" value="1"/>
</dbReference>
<name>A0ABP0DMT8_9PEZI</name>
<feature type="domain" description="PH" evidence="4">
    <location>
        <begin position="515"/>
        <end position="618"/>
    </location>
</feature>
<keyword evidence="1" id="KW-0597">Phosphoprotein</keyword>
<feature type="region of interest" description="Disordered" evidence="3">
    <location>
        <begin position="995"/>
        <end position="1043"/>
    </location>
</feature>
<gene>
    <name evidence="5" type="primary">SLM2</name>
    <name evidence="5" type="ORF">SEPCBS57363_003690</name>
</gene>
<evidence type="ECO:0000313" key="5">
    <source>
        <dbReference type="EMBL" id="CAK7269613.1"/>
    </source>
</evidence>
<dbReference type="PANTHER" id="PTHR31941">
    <property type="entry name" value="CYTOSKELETAL SIGNALING PROTEIN SLM1"/>
    <property type="match status" value="1"/>
</dbReference>
<organism evidence="5 6">
    <name type="scientific">Sporothrix epigloea</name>
    <dbReference type="NCBI Taxonomy" id="1892477"/>
    <lineage>
        <taxon>Eukaryota</taxon>
        <taxon>Fungi</taxon>
        <taxon>Dikarya</taxon>
        <taxon>Ascomycota</taxon>
        <taxon>Pezizomycotina</taxon>
        <taxon>Sordariomycetes</taxon>
        <taxon>Sordariomycetidae</taxon>
        <taxon>Ophiostomatales</taxon>
        <taxon>Ophiostomataceae</taxon>
        <taxon>Sporothrix</taxon>
    </lineage>
</organism>
<dbReference type="InterPro" id="IPR001849">
    <property type="entry name" value="PH_domain"/>
</dbReference>
<dbReference type="PROSITE" id="PS50003">
    <property type="entry name" value="PH_DOMAIN"/>
    <property type="match status" value="1"/>
</dbReference>
<feature type="region of interest" description="Disordered" evidence="3">
    <location>
        <begin position="622"/>
        <end position="716"/>
    </location>
</feature>
<dbReference type="CDD" id="cd13311">
    <property type="entry name" value="PH_Slm1"/>
    <property type="match status" value="1"/>
</dbReference>
<feature type="compositionally biased region" description="Polar residues" evidence="3">
    <location>
        <begin position="637"/>
        <end position="649"/>
    </location>
</feature>
<dbReference type="Gene3D" id="1.20.1270.60">
    <property type="entry name" value="Arfaptin homology (AH) domain/BAR domain"/>
    <property type="match status" value="1"/>
</dbReference>
<feature type="region of interest" description="Disordered" evidence="3">
    <location>
        <begin position="752"/>
        <end position="788"/>
    </location>
</feature>
<dbReference type="Gene3D" id="2.30.29.30">
    <property type="entry name" value="Pleckstrin-homology domain (PH domain)/Phosphotyrosine-binding domain (PTB)"/>
    <property type="match status" value="1"/>
</dbReference>
<dbReference type="PANTHER" id="PTHR31941:SF16">
    <property type="entry name" value="PHOSPHATIDYLINOSITOL 4,5-BISPHOSPHATE-BINDING PROTEIN SLM1-RELATED"/>
    <property type="match status" value="1"/>
</dbReference>
<feature type="region of interest" description="Disordered" evidence="3">
    <location>
        <begin position="164"/>
        <end position="231"/>
    </location>
</feature>
<feature type="compositionally biased region" description="Low complexity" evidence="3">
    <location>
        <begin position="664"/>
        <end position="678"/>
    </location>
</feature>
<dbReference type="InterPro" id="IPR043453">
    <property type="entry name" value="Slm1_PH"/>
</dbReference>
<feature type="coiled-coil region" evidence="2">
    <location>
        <begin position="363"/>
        <end position="390"/>
    </location>
</feature>
<feature type="region of interest" description="Disordered" evidence="3">
    <location>
        <begin position="829"/>
        <end position="941"/>
    </location>
</feature>
<evidence type="ECO:0000256" key="2">
    <source>
        <dbReference type="SAM" id="Coils"/>
    </source>
</evidence>
<evidence type="ECO:0000256" key="1">
    <source>
        <dbReference type="ARBA" id="ARBA00022553"/>
    </source>
</evidence>
<dbReference type="InterPro" id="IPR027267">
    <property type="entry name" value="AH/BAR_dom_sf"/>
</dbReference>
<keyword evidence="2" id="KW-0175">Coiled coil</keyword>
<dbReference type="EMBL" id="CAWUOM010000061">
    <property type="protein sequence ID" value="CAK7269613.1"/>
    <property type="molecule type" value="Genomic_DNA"/>
</dbReference>
<keyword evidence="6" id="KW-1185">Reference proteome</keyword>
<feature type="compositionally biased region" description="Polar residues" evidence="3">
    <location>
        <begin position="704"/>
        <end position="716"/>
    </location>
</feature>
<feature type="compositionally biased region" description="Polar residues" evidence="3">
    <location>
        <begin position="186"/>
        <end position="195"/>
    </location>
</feature>
<feature type="compositionally biased region" description="Low complexity" evidence="3">
    <location>
        <begin position="24"/>
        <end position="42"/>
    </location>
</feature>
<feature type="region of interest" description="Disordered" evidence="3">
    <location>
        <begin position="1"/>
        <end position="68"/>
    </location>
</feature>
<feature type="region of interest" description="Disordered" evidence="3">
    <location>
        <begin position="93"/>
        <end position="116"/>
    </location>
</feature>
<protein>
    <submittedName>
        <fullName evidence="5">Phosphatidylinositol 4,5-bisphosphate-binding protein</fullName>
    </submittedName>
</protein>
<sequence>MAAATQGPGNRPTADHSSSSYFNQQPLQAPSQYQSQQQHPHSFAGPSHLPARSPYSDSQNFMPSSLPVEDDHTYLNTLANSQGASASQIHLPSSTVATGGRNSPTHGSEYYNGNSNNFDGHSEAAATGGNNLGANAISSSYNHGTGGASAHVGRFAENWDASQRGSSIVDGDGDNGSHSDGGVSGTSAQLPTRGNTLKKKSSLRRGNSLHRSGSRRSMKAGSVRSLALQSRSDADESQSAFYCPVPTKGNPTELLANRFQAWRKILKDLIAYHREIQGHYEQRAKSLQRLAASLNGSSLPPGFMQSGGLDEASSILHGFHKQAVAEAIKAREIEEDVILALTGLRTDLSQKIKEIKNISGDFRNNVDREMDATRKAVKNLQDNLGQAELDSALTTGRQDPYLLRMMADRQLERQIQEENYLHQAFLNLERSGRELESIVVGEIQKSYNAYVGILRREAGTISTTVDDLREGPISMPKDQEWTSFVRNHDQFIGPDVPIRNLQFITYPGQHHFACQEIRAGLLERKSKYLKSYTAGWYVLSPTHLHEFKSADKMQAPVMSLYLPEQKLGSHSTENASSSKFVLKGRQTGGLHRGHTWVFRAESYDTMMAWFDDLHALTEKSPQEREDFARGHQRARSTSRASQNTHSSDGVNEDDDEPFALNSPAGMAAATAGATTGAMSAEDTAGDPFDPHASVASDPPAGATRSLSPGGQDLPQSQFNALPVRRSAQGGRFPSDLQVNAQRGLEVQAAGIPISPASAGGSGSQQDSTDVRLGHSGSPAPQGSGSDYGVIAAAGALPGSHQQTYDPSSNYSGNYNGDVYGENNYAYQEQQAQQQYHQAGQSHYAQPAYGQPAYDQPAYQRASYQPMPPPPQQRQFSNPNSNALAAAGAGGAAGAAGAHYYHSQKQRQDELTKQADGTGAEMEQIPAGATSTVPPASTGMEAPSLEPTIPIADLHEKTPSAVDSGKAMGGVNEGTALPTTGLAETSGVGPVNGVASNGIASKGPKNSIDSSVERPSMVSMRTKSAGMTPSHLHMPGEYPRTPAA</sequence>
<evidence type="ECO:0000256" key="3">
    <source>
        <dbReference type="SAM" id="MobiDB-lite"/>
    </source>
</evidence>
<reference evidence="5 6" key="1">
    <citation type="submission" date="2024-01" db="EMBL/GenBank/DDBJ databases">
        <authorList>
            <person name="Allen C."/>
            <person name="Tagirdzhanova G."/>
        </authorList>
    </citation>
    <scope>NUCLEOTIDE SEQUENCE [LARGE SCALE GENOMIC DNA]</scope>
    <source>
        <strain evidence="5 6">CBS 573.63</strain>
    </source>
</reference>
<dbReference type="SMART" id="SM00233">
    <property type="entry name" value="PH"/>
    <property type="match status" value="1"/>
</dbReference>
<accession>A0ABP0DMT8</accession>
<dbReference type="Pfam" id="PF20400">
    <property type="entry name" value="BAR_4"/>
    <property type="match status" value="1"/>
</dbReference>
<evidence type="ECO:0000259" key="4">
    <source>
        <dbReference type="PROSITE" id="PS50003"/>
    </source>
</evidence>
<dbReference type="InterPro" id="IPR011993">
    <property type="entry name" value="PH-like_dom_sf"/>
</dbReference>
<proteinExistence type="predicted"/>
<dbReference type="InterPro" id="IPR046868">
    <property type="entry name" value="BAR_4"/>
</dbReference>
<comment type="caution">
    <text evidence="5">The sequence shown here is derived from an EMBL/GenBank/DDBJ whole genome shotgun (WGS) entry which is preliminary data.</text>
</comment>
<dbReference type="InterPro" id="IPR046869">
    <property type="entry name" value="SLM1/RGC1-like_PH"/>
</dbReference>
<evidence type="ECO:0000313" key="6">
    <source>
        <dbReference type="Proteomes" id="UP001642501"/>
    </source>
</evidence>
<dbReference type="Proteomes" id="UP001642501">
    <property type="component" value="Unassembled WGS sequence"/>
</dbReference>
<dbReference type="Pfam" id="PF20399">
    <property type="entry name" value="PH_20"/>
    <property type="match status" value="1"/>
</dbReference>